<gene>
    <name evidence="13" type="ORF">TrRE_jg380</name>
</gene>
<reference evidence="13" key="1">
    <citation type="submission" date="2022-07" db="EMBL/GenBank/DDBJ databases">
        <title>Genome analysis of Parmales, a sister group of diatoms, reveals the evolutionary specialization of diatoms from phago-mixotrophs to photoautotrophs.</title>
        <authorList>
            <person name="Ban H."/>
            <person name="Sato S."/>
            <person name="Yoshikawa S."/>
            <person name="Kazumasa Y."/>
            <person name="Nakamura Y."/>
            <person name="Ichinomiya M."/>
            <person name="Saitoh K."/>
            <person name="Sato N."/>
            <person name="Blanc-Mathieu R."/>
            <person name="Endo H."/>
            <person name="Kuwata A."/>
            <person name="Ogata H."/>
        </authorList>
    </citation>
    <scope>NUCLEOTIDE SEQUENCE</scope>
</reference>
<dbReference type="SUPFAM" id="SSF53271">
    <property type="entry name" value="PRTase-like"/>
    <property type="match status" value="1"/>
</dbReference>
<dbReference type="InterPro" id="IPR005854">
    <property type="entry name" value="PurF"/>
</dbReference>
<feature type="compositionally biased region" description="Basic and acidic residues" evidence="11">
    <location>
        <begin position="575"/>
        <end position="584"/>
    </location>
</feature>
<comment type="caution">
    <text evidence="13">The sequence shown here is derived from an EMBL/GenBank/DDBJ whole genome shotgun (WGS) entry which is preliminary data.</text>
</comment>
<keyword evidence="7" id="KW-0315">Glutamine amidotransferase</keyword>
<keyword evidence="5 8" id="KW-0808">Transferase</keyword>
<evidence type="ECO:0000256" key="4">
    <source>
        <dbReference type="ARBA" id="ARBA00022676"/>
    </source>
</evidence>
<evidence type="ECO:0000256" key="9">
    <source>
        <dbReference type="PIRSR" id="PIRSR000485-1"/>
    </source>
</evidence>
<keyword evidence="10" id="KW-0460">Magnesium</keyword>
<evidence type="ECO:0000256" key="10">
    <source>
        <dbReference type="PIRSR" id="PIRSR000485-2"/>
    </source>
</evidence>
<evidence type="ECO:0000256" key="1">
    <source>
        <dbReference type="ARBA" id="ARBA00005209"/>
    </source>
</evidence>
<dbReference type="GO" id="GO:0009113">
    <property type="term" value="P:purine nucleobase biosynthetic process"/>
    <property type="evidence" value="ECO:0007669"/>
    <property type="project" value="InterPro"/>
</dbReference>
<dbReference type="InterPro" id="IPR035584">
    <property type="entry name" value="PurF_N"/>
</dbReference>
<dbReference type="Pfam" id="PF00156">
    <property type="entry name" value="Pribosyltran"/>
    <property type="match status" value="1"/>
</dbReference>
<dbReference type="EMBL" id="BRXZ01001141">
    <property type="protein sequence ID" value="GMH63523.1"/>
    <property type="molecule type" value="Genomic_DNA"/>
</dbReference>
<accession>A0A9W7E5S3</accession>
<evidence type="ECO:0000313" key="13">
    <source>
        <dbReference type="EMBL" id="GMH63523.1"/>
    </source>
</evidence>
<dbReference type="InterPro" id="IPR000836">
    <property type="entry name" value="PRTase_dom"/>
</dbReference>
<feature type="region of interest" description="Disordered" evidence="11">
    <location>
        <begin position="556"/>
        <end position="584"/>
    </location>
</feature>
<feature type="binding site" evidence="10">
    <location>
        <position position="390"/>
    </location>
    <ligand>
        <name>Mg(2+)</name>
        <dbReference type="ChEBI" id="CHEBI:18420"/>
    </ligand>
</feature>
<keyword evidence="4 8" id="KW-0328">Glycosyltransferase</keyword>
<dbReference type="CDD" id="cd00715">
    <property type="entry name" value="GPATase_N"/>
    <property type="match status" value="1"/>
</dbReference>
<proteinExistence type="inferred from homology"/>
<dbReference type="InterPro" id="IPR029055">
    <property type="entry name" value="Ntn_hydrolases_N"/>
</dbReference>
<dbReference type="PROSITE" id="PS51278">
    <property type="entry name" value="GATASE_TYPE_2"/>
    <property type="match status" value="1"/>
</dbReference>
<dbReference type="InterPro" id="IPR017932">
    <property type="entry name" value="GATase_2_dom"/>
</dbReference>
<dbReference type="Gene3D" id="3.40.50.2020">
    <property type="match status" value="1"/>
</dbReference>
<dbReference type="GO" id="GO:0004044">
    <property type="term" value="F:amidophosphoribosyltransferase activity"/>
    <property type="evidence" value="ECO:0007669"/>
    <property type="project" value="UniProtKB-EC"/>
</dbReference>
<protein>
    <recommendedName>
        <fullName evidence="3 8">Amidophosphoribosyltransferase</fullName>
        <shortName evidence="8">ATase</shortName>
        <ecNumber evidence="3 8">2.4.2.14</ecNumber>
    </recommendedName>
    <alternativeName>
        <fullName evidence="8">Glutamine phosphoribosylpyrophosphate amidotransferase</fullName>
    </alternativeName>
</protein>
<evidence type="ECO:0000256" key="3">
    <source>
        <dbReference type="ARBA" id="ARBA00011941"/>
    </source>
</evidence>
<evidence type="ECO:0000256" key="5">
    <source>
        <dbReference type="ARBA" id="ARBA00022679"/>
    </source>
</evidence>
<keyword evidence="14" id="KW-1185">Reference proteome</keyword>
<dbReference type="GO" id="GO:0006164">
    <property type="term" value="P:purine nucleotide biosynthetic process"/>
    <property type="evidence" value="ECO:0007669"/>
    <property type="project" value="UniProtKB-KW"/>
</dbReference>
<dbReference type="NCBIfam" id="TIGR01134">
    <property type="entry name" value="purF"/>
    <property type="match status" value="1"/>
</dbReference>
<sequence>MCGIIGLLLANSNENVNQMLFDGLTVLQHRGQDAAGIVTSSNKRLHLRKDNGLVKDVFQQHHMMDLTGHMGIGHVRYPTAGSSSCAEAQPLYTNYPFGISVAHNGNLTNTDVLREAVSEDCLRHVNTDSDSELLLNLFAEELTKIRNVSGNFAKTIFQAMEGVMRQCEGGYSGLYMINGVGMVGFRDPNGIRPIVFGSRPSKEAKVTFDSVPGTPRKMSAAENTLDYVMASESVAIDTLGFKLIRDINPGECIFISAIDGNVHTKVCAASPSLSPCIFEYVYFARPDSIMDGKSVYETRLNMGAKLATQIKERYPEHDIDVVIPIPDTSRTSALQAAYVLGRPFREGFIKNRYIARTFIMPGQQARKKSVRLKLNTINSEFAGKNVLLVDDSIVRGTTATEIVQMARDAGAKKVYFTSAAPPIRYPNIYGIDIPTQQELVAFERTEDEIARVLGCDWVLYQTVGDLEECVRSASKLGPNGDKIVRFDTSCFSGEYVTGQTIGDEYFRKLHAARNDKAKHGKEGVPGREGGKEIEVPTLDLEAMGIEGGGGGGCESIVNDKRTAGQGDGGSCEAMVNDRRESITR</sequence>
<dbReference type="SUPFAM" id="SSF56235">
    <property type="entry name" value="N-terminal nucleophile aminohydrolases (Ntn hydrolases)"/>
    <property type="match status" value="1"/>
</dbReference>
<dbReference type="AlphaFoldDB" id="A0A9W7E5S3"/>
<comment type="similarity">
    <text evidence="2 8">In the C-terminal section; belongs to the purine/pyrimidine phosphoribosyltransferase family.</text>
</comment>
<dbReference type="InterPro" id="IPR029057">
    <property type="entry name" value="PRTase-like"/>
</dbReference>
<feature type="binding site" evidence="10">
    <location>
        <position position="328"/>
    </location>
    <ligand>
        <name>Mg(2+)</name>
        <dbReference type="ChEBI" id="CHEBI:18420"/>
    </ligand>
</feature>
<organism evidence="13 14">
    <name type="scientific">Triparma retinervis</name>
    <dbReference type="NCBI Taxonomy" id="2557542"/>
    <lineage>
        <taxon>Eukaryota</taxon>
        <taxon>Sar</taxon>
        <taxon>Stramenopiles</taxon>
        <taxon>Ochrophyta</taxon>
        <taxon>Bolidophyceae</taxon>
        <taxon>Parmales</taxon>
        <taxon>Triparmaceae</taxon>
        <taxon>Triparma</taxon>
    </lineage>
</organism>
<comment type="pathway">
    <text evidence="1 8">Purine metabolism; IMP biosynthesis via de novo pathway; N(1)-(5-phospho-D-ribosyl)glycinamide from 5-phospho-alpha-D-ribose 1-diphosphate: step 1/2.</text>
</comment>
<evidence type="ECO:0000256" key="8">
    <source>
        <dbReference type="PIRNR" id="PIRNR000485"/>
    </source>
</evidence>
<keyword evidence="6 8" id="KW-0658">Purine biosynthesis</keyword>
<dbReference type="Pfam" id="PF13522">
    <property type="entry name" value="GATase_6"/>
    <property type="match status" value="1"/>
</dbReference>
<dbReference type="Gene3D" id="3.60.20.10">
    <property type="entry name" value="Glutamine Phosphoribosylpyrophosphate, subunit 1, domain 1"/>
    <property type="match status" value="1"/>
</dbReference>
<evidence type="ECO:0000313" key="14">
    <source>
        <dbReference type="Proteomes" id="UP001165082"/>
    </source>
</evidence>
<feature type="binding site" evidence="10">
    <location>
        <position position="391"/>
    </location>
    <ligand>
        <name>Mg(2+)</name>
        <dbReference type="ChEBI" id="CHEBI:18420"/>
    </ligand>
</feature>
<evidence type="ECO:0000259" key="12">
    <source>
        <dbReference type="PROSITE" id="PS51278"/>
    </source>
</evidence>
<dbReference type="EC" id="2.4.2.14" evidence="3 8"/>
<dbReference type="HAMAP" id="MF_01931">
    <property type="entry name" value="PurF"/>
    <property type="match status" value="1"/>
</dbReference>
<feature type="active site" description="Nucleophile" evidence="9">
    <location>
        <position position="2"/>
    </location>
</feature>
<evidence type="ECO:0000256" key="6">
    <source>
        <dbReference type="ARBA" id="ARBA00022755"/>
    </source>
</evidence>
<evidence type="ECO:0000256" key="2">
    <source>
        <dbReference type="ARBA" id="ARBA00010138"/>
    </source>
</evidence>
<dbReference type="PIRSF" id="PIRSF000485">
    <property type="entry name" value="Amd_phspho_trans"/>
    <property type="match status" value="1"/>
</dbReference>
<dbReference type="OrthoDB" id="191723at2759"/>
<dbReference type="GO" id="GO:0046872">
    <property type="term" value="F:metal ion binding"/>
    <property type="evidence" value="ECO:0007669"/>
    <property type="project" value="UniProtKB-KW"/>
</dbReference>
<comment type="cofactor">
    <cofactor evidence="10">
        <name>Mg(2+)</name>
        <dbReference type="ChEBI" id="CHEBI:18420"/>
    </cofactor>
    <text evidence="10">Binds 1 Mg(2+) ion per subunit.</text>
</comment>
<name>A0A9W7E5S3_9STRA</name>
<evidence type="ECO:0000256" key="11">
    <source>
        <dbReference type="SAM" id="MobiDB-lite"/>
    </source>
</evidence>
<dbReference type="CDD" id="cd06223">
    <property type="entry name" value="PRTases_typeI"/>
    <property type="match status" value="1"/>
</dbReference>
<comment type="catalytic activity">
    <reaction evidence="8">
        <text>5-phospho-beta-D-ribosylamine + L-glutamate + diphosphate = 5-phospho-alpha-D-ribose 1-diphosphate + L-glutamine + H2O</text>
        <dbReference type="Rhea" id="RHEA:14905"/>
        <dbReference type="ChEBI" id="CHEBI:15377"/>
        <dbReference type="ChEBI" id="CHEBI:29985"/>
        <dbReference type="ChEBI" id="CHEBI:33019"/>
        <dbReference type="ChEBI" id="CHEBI:58017"/>
        <dbReference type="ChEBI" id="CHEBI:58359"/>
        <dbReference type="ChEBI" id="CHEBI:58681"/>
        <dbReference type="EC" id="2.4.2.14"/>
    </reaction>
</comment>
<dbReference type="PANTHER" id="PTHR11907">
    <property type="entry name" value="AMIDOPHOSPHORIBOSYLTRANSFERASE"/>
    <property type="match status" value="1"/>
</dbReference>
<evidence type="ECO:0000256" key="7">
    <source>
        <dbReference type="ARBA" id="ARBA00022962"/>
    </source>
</evidence>
<feature type="domain" description="Glutamine amidotransferase type-2" evidence="12">
    <location>
        <begin position="2"/>
        <end position="258"/>
    </location>
</feature>
<keyword evidence="10" id="KW-0479">Metal-binding</keyword>
<dbReference type="Proteomes" id="UP001165082">
    <property type="component" value="Unassembled WGS sequence"/>
</dbReference>